<keyword evidence="2" id="KW-1185">Reference proteome</keyword>
<accession>A0ACC0K5W3</accession>
<proteinExistence type="predicted"/>
<reference evidence="1 2" key="1">
    <citation type="journal article" date="2022" name="Genome Biol. Evol.">
        <title>The Spruce Budworm Genome: Reconstructing the Evolutionary History of Antifreeze Proteins.</title>
        <authorList>
            <person name="Beliveau C."/>
            <person name="Gagne P."/>
            <person name="Picq S."/>
            <person name="Vernygora O."/>
            <person name="Keeling C.I."/>
            <person name="Pinkney K."/>
            <person name="Doucet D."/>
            <person name="Wen F."/>
            <person name="Johnston J.S."/>
            <person name="Maaroufi H."/>
            <person name="Boyle B."/>
            <person name="Laroche J."/>
            <person name="Dewar K."/>
            <person name="Juretic N."/>
            <person name="Blackburn G."/>
            <person name="Nisole A."/>
            <person name="Brunet B."/>
            <person name="Brandao M."/>
            <person name="Lumley L."/>
            <person name="Duan J."/>
            <person name="Quan G."/>
            <person name="Lucarotti C.J."/>
            <person name="Roe A.D."/>
            <person name="Sperling F.A.H."/>
            <person name="Levesque R.C."/>
            <person name="Cusson M."/>
        </authorList>
    </citation>
    <scope>NUCLEOTIDE SEQUENCE [LARGE SCALE GENOMIC DNA]</scope>
    <source>
        <strain evidence="1">Glfc:IPQL:Cfum</strain>
    </source>
</reference>
<dbReference type="EMBL" id="CM046130">
    <property type="protein sequence ID" value="KAI8431769.1"/>
    <property type="molecule type" value="Genomic_DNA"/>
</dbReference>
<protein>
    <submittedName>
        <fullName evidence="1">Uncharacterized protein</fullName>
    </submittedName>
</protein>
<evidence type="ECO:0000313" key="2">
    <source>
        <dbReference type="Proteomes" id="UP001064048"/>
    </source>
</evidence>
<organism evidence="1 2">
    <name type="scientific">Choristoneura fumiferana</name>
    <name type="common">Spruce budworm moth</name>
    <name type="synonym">Archips fumiferana</name>
    <dbReference type="NCBI Taxonomy" id="7141"/>
    <lineage>
        <taxon>Eukaryota</taxon>
        <taxon>Metazoa</taxon>
        <taxon>Ecdysozoa</taxon>
        <taxon>Arthropoda</taxon>
        <taxon>Hexapoda</taxon>
        <taxon>Insecta</taxon>
        <taxon>Pterygota</taxon>
        <taxon>Neoptera</taxon>
        <taxon>Endopterygota</taxon>
        <taxon>Lepidoptera</taxon>
        <taxon>Glossata</taxon>
        <taxon>Ditrysia</taxon>
        <taxon>Tortricoidea</taxon>
        <taxon>Tortricidae</taxon>
        <taxon>Tortricinae</taxon>
        <taxon>Choristoneura</taxon>
    </lineage>
</organism>
<dbReference type="Proteomes" id="UP001064048">
    <property type="component" value="Chromosome 30"/>
</dbReference>
<sequence>MTTPGLQHWAITLGREGAERAPAPPVEPEEPILVPEEEPEFLEAIDNLPESEVPDLEETGIPLPPEKPAEEPQPEPEPEEIEEQIEELDLEAVVEETNNIVVEMEENRIAEQLMRNVEGMVDPNAPLEQQLAQMRAQLAALAQLPGVIQQTLELVTRQLCQITQQDCQQTTRKTEAVEMEANEVIKESNENAETIIEEVTEEREEATQNGEVIENGVENGEEQKQQEKICSVSAEEIEKMKREEEEILGEQRRIEKQKKELMAELQLDQESRQLKQRPTPRVGKPKPVFGPLTPAERPLVLPGGRKWRKPKDAYNEQFIAETLTAQAELIQGKAMGTTENNLLLHVVAATPPLPVLVNFMKYEKPPVSLDHLQNSDVYKLIHNMESAPARRVDMLTPVVAEADYRELLATYLRSERNTGQIGGGAVGDAGGGVERARPSRHWLLEVLVNLGETPDQKILEKTINELKSQDGVKQAEFKNGAFVVDTVLPSSVVLDMVSRSSGKRAVLQGFGDTQSAVAMIFSPDSSILGVIRLQQQGAALAADGSVDGLPPGKHGLHLREAGDLSQGCAGLGGHYNPAGAPHGAPDSEHRHAGDLGNIEADERGRATFRIVGHGVTIAEIIGRSIAITERADDLGRGSSPASKIDGDSGPPIACGIIARSAGVFENPKRICACDGVVVWDERDRPLAGKGRRVDSCCKKDGDKKGEQKPCCKV</sequence>
<evidence type="ECO:0000313" key="1">
    <source>
        <dbReference type="EMBL" id="KAI8431769.1"/>
    </source>
</evidence>
<name>A0ACC0K5W3_CHOFU</name>
<comment type="caution">
    <text evidence="1">The sequence shown here is derived from an EMBL/GenBank/DDBJ whole genome shotgun (WGS) entry which is preliminary data.</text>
</comment>
<gene>
    <name evidence="1" type="ORF">MSG28_016198</name>
</gene>